<dbReference type="EMBL" id="GGEC01083361">
    <property type="protein sequence ID" value="MBX63845.1"/>
    <property type="molecule type" value="Transcribed_RNA"/>
</dbReference>
<organism evidence="1">
    <name type="scientific">Rhizophora mucronata</name>
    <name type="common">Asiatic mangrove</name>
    <dbReference type="NCBI Taxonomy" id="61149"/>
    <lineage>
        <taxon>Eukaryota</taxon>
        <taxon>Viridiplantae</taxon>
        <taxon>Streptophyta</taxon>
        <taxon>Embryophyta</taxon>
        <taxon>Tracheophyta</taxon>
        <taxon>Spermatophyta</taxon>
        <taxon>Magnoliopsida</taxon>
        <taxon>eudicotyledons</taxon>
        <taxon>Gunneridae</taxon>
        <taxon>Pentapetalae</taxon>
        <taxon>rosids</taxon>
        <taxon>fabids</taxon>
        <taxon>Malpighiales</taxon>
        <taxon>Rhizophoraceae</taxon>
        <taxon>Rhizophora</taxon>
    </lineage>
</organism>
<proteinExistence type="predicted"/>
<evidence type="ECO:0000313" key="1">
    <source>
        <dbReference type="EMBL" id="MBX63845.1"/>
    </source>
</evidence>
<sequence length="17" mass="2020">MISANTELYHPQQNVFQ</sequence>
<protein>
    <submittedName>
        <fullName evidence="1">Uncharacterized protein</fullName>
    </submittedName>
</protein>
<reference evidence="1" key="1">
    <citation type="submission" date="2018-02" db="EMBL/GenBank/DDBJ databases">
        <title>Rhizophora mucronata_Transcriptome.</title>
        <authorList>
            <person name="Meera S.P."/>
            <person name="Sreeshan A."/>
            <person name="Augustine A."/>
        </authorList>
    </citation>
    <scope>NUCLEOTIDE SEQUENCE</scope>
    <source>
        <tissue evidence="1">Leaf</tissue>
    </source>
</reference>
<accession>A0A2P2QA46</accession>
<dbReference type="AlphaFoldDB" id="A0A2P2QA46"/>
<name>A0A2P2QA46_RHIMU</name>